<feature type="transmembrane region" description="Helical" evidence="1">
    <location>
        <begin position="465"/>
        <end position="482"/>
    </location>
</feature>
<dbReference type="OrthoDB" id="2014935at2"/>
<evidence type="ECO:0000313" key="2">
    <source>
        <dbReference type="EMBL" id="TGE73010.1"/>
    </source>
</evidence>
<reference evidence="2 3" key="1">
    <citation type="submission" date="2018-03" db="EMBL/GenBank/DDBJ databases">
        <title>Genome sequencing of Weissella confusa isolates.</title>
        <authorList>
            <person name="Kajala I."/>
            <person name="Baruah R."/>
            <person name="Bergsveinson J."/>
            <person name="Juvonen R."/>
            <person name="Ziola B."/>
        </authorList>
    </citation>
    <scope>NUCLEOTIDE SEQUENCE [LARGE SCALE GENOMIC DNA]</scope>
    <source>
        <strain evidence="2 3">VTT E-062653</strain>
    </source>
</reference>
<feature type="transmembrane region" description="Helical" evidence="1">
    <location>
        <begin position="437"/>
        <end position="458"/>
    </location>
</feature>
<evidence type="ECO:0000256" key="1">
    <source>
        <dbReference type="SAM" id="Phobius"/>
    </source>
</evidence>
<keyword evidence="1" id="KW-1133">Transmembrane helix</keyword>
<name>A0A4Z0RYN5_WEICO</name>
<feature type="transmembrane region" description="Helical" evidence="1">
    <location>
        <begin position="296"/>
        <end position="315"/>
    </location>
</feature>
<proteinExistence type="predicted"/>
<feature type="transmembrane region" description="Helical" evidence="1">
    <location>
        <begin position="72"/>
        <end position="95"/>
    </location>
</feature>
<feature type="transmembrane region" description="Helical" evidence="1">
    <location>
        <begin position="508"/>
        <end position="528"/>
    </location>
</feature>
<dbReference type="RefSeq" id="WP_135519205.1">
    <property type="nucleotide sequence ID" value="NZ_PVSN01000033.1"/>
</dbReference>
<evidence type="ECO:0000313" key="3">
    <source>
        <dbReference type="Proteomes" id="UP000297646"/>
    </source>
</evidence>
<feature type="transmembrane region" description="Helical" evidence="1">
    <location>
        <begin position="123"/>
        <end position="147"/>
    </location>
</feature>
<dbReference type="EMBL" id="PVSN01000033">
    <property type="protein sequence ID" value="TGE73010.1"/>
    <property type="molecule type" value="Genomic_DNA"/>
</dbReference>
<keyword evidence="1" id="KW-0812">Transmembrane</keyword>
<comment type="caution">
    <text evidence="2">The sequence shown here is derived from an EMBL/GenBank/DDBJ whole genome shotgun (WGS) entry which is preliminary data.</text>
</comment>
<organism evidence="2 3">
    <name type="scientific">Weissella confusa</name>
    <name type="common">Lactobacillus confusus</name>
    <dbReference type="NCBI Taxonomy" id="1583"/>
    <lineage>
        <taxon>Bacteria</taxon>
        <taxon>Bacillati</taxon>
        <taxon>Bacillota</taxon>
        <taxon>Bacilli</taxon>
        <taxon>Lactobacillales</taxon>
        <taxon>Lactobacillaceae</taxon>
        <taxon>Weissella</taxon>
    </lineage>
</organism>
<protein>
    <recommendedName>
        <fullName evidence="4">ABC transporter permease</fullName>
    </recommendedName>
</protein>
<sequence>MPNLGRLLRANLKTDLKLIIIWVVINAAMIVSGLAKIVNLYSGDGDIAKLRQMMDTPMMVALFTKMPGGDHVTIALVLGAIMLPLMATLTGLMSVQLAIRGTRKMEESGETELILATATPKTVTVIAVALELVIVNIINGLGMYVAWLSMPMTGANQAGYLVFVGLMVAFGIFMGGVALIGSQVFADSRSANFFGYGFLAGIYFLRSMIDVKHWHGLTWLSPFNWLESASVFGKNDSWAIIVMVIIGILLGLVAVRLSQQRDLGAGLLQMTGRGRQHVPASLRGFTTLFMRVEAKVIVGWFVAILVFAAMFGSIFGDVQEVLSGSTQIETIVGVKATTVMTQTLYAHFLEMIAMFMVLFVTLMSLNVMQRYLQDRRNGSLDLIAGQPVGRLRLFTTYTLTAAVAGVIAFAVGILVVWQVGNSSVTGSIPAEQIQRVLIGYLPTFLVSFGVGALLLGWIPRVFGVLYAYFGIFFLLTYLRNLLDLPKWFLQLSPYGWSTNIPVSTPNTAVMVTMSLISVACFVLGYIGFKHRDLV</sequence>
<feature type="transmembrane region" description="Helical" evidence="1">
    <location>
        <begin position="237"/>
        <end position="255"/>
    </location>
</feature>
<feature type="transmembrane region" description="Helical" evidence="1">
    <location>
        <begin position="397"/>
        <end position="417"/>
    </location>
</feature>
<evidence type="ECO:0008006" key="4">
    <source>
        <dbReference type="Google" id="ProtNLM"/>
    </source>
</evidence>
<feature type="transmembrane region" description="Helical" evidence="1">
    <location>
        <begin position="20"/>
        <end position="41"/>
    </location>
</feature>
<dbReference type="Proteomes" id="UP000297646">
    <property type="component" value="Unassembled WGS sequence"/>
</dbReference>
<gene>
    <name evidence="2" type="ORF">C6P11_05215</name>
</gene>
<feature type="transmembrane region" description="Helical" evidence="1">
    <location>
        <begin position="193"/>
        <end position="209"/>
    </location>
</feature>
<accession>A0A4Z0RYN5</accession>
<feature type="transmembrane region" description="Helical" evidence="1">
    <location>
        <begin position="344"/>
        <end position="367"/>
    </location>
</feature>
<keyword evidence="1" id="KW-0472">Membrane</keyword>
<feature type="transmembrane region" description="Helical" evidence="1">
    <location>
        <begin position="159"/>
        <end position="181"/>
    </location>
</feature>
<dbReference type="AlphaFoldDB" id="A0A4Z0RYN5"/>